<protein>
    <recommendedName>
        <fullName evidence="1">N-acetyltransferase domain-containing protein</fullName>
    </recommendedName>
</protein>
<comment type="caution">
    <text evidence="2">The sequence shown here is derived from an EMBL/GenBank/DDBJ whole genome shotgun (WGS) entry which is preliminary data.</text>
</comment>
<keyword evidence="3" id="KW-1185">Reference proteome</keyword>
<proteinExistence type="predicted"/>
<evidence type="ECO:0000313" key="3">
    <source>
        <dbReference type="Proteomes" id="UP000186720"/>
    </source>
</evidence>
<dbReference type="EMBL" id="MPPL01000001">
    <property type="protein sequence ID" value="OKS89359.1"/>
    <property type="molecule type" value="Genomic_DNA"/>
</dbReference>
<dbReference type="OrthoDB" id="9797178at2"/>
<dbReference type="Proteomes" id="UP000186720">
    <property type="component" value="Unassembled WGS sequence"/>
</dbReference>
<sequence length="183" mass="20473">METDIKLRQESPSDYIEIANAIIDTYEAVPYSNHKEQEMVDRLRKSEAFVPQLSIVAHDAQGTIAGHILLTKIEIKNKGEVYEALALAPLSVRPAYQNKGLGARLVLESHRIAKSLGYNYIVVLGISNYYPKFGYQFTSKYDINLPIKIAEQNALIISLNGSNFLDITGGTVIYSKEFFGDNQ</sequence>
<dbReference type="RefSeq" id="WP_074492318.1">
    <property type="nucleotide sequence ID" value="NZ_FPAM01000003.1"/>
</dbReference>
<dbReference type="Pfam" id="PF00583">
    <property type="entry name" value="Acetyltransf_1"/>
    <property type="match status" value="1"/>
</dbReference>
<dbReference type="Gene3D" id="3.40.630.30">
    <property type="match status" value="1"/>
</dbReference>
<evidence type="ECO:0000259" key="1">
    <source>
        <dbReference type="PROSITE" id="PS51186"/>
    </source>
</evidence>
<gene>
    <name evidence="2" type="ORF">RG47T_4843</name>
</gene>
<accession>A0A1Q6A5S5</accession>
<dbReference type="GO" id="GO:0016747">
    <property type="term" value="F:acyltransferase activity, transferring groups other than amino-acyl groups"/>
    <property type="evidence" value="ECO:0007669"/>
    <property type="project" value="InterPro"/>
</dbReference>
<evidence type="ECO:0000313" key="2">
    <source>
        <dbReference type="EMBL" id="OKS89359.1"/>
    </source>
</evidence>
<name>A0A1Q6A5S5_9SPHI</name>
<dbReference type="SUPFAM" id="SSF55729">
    <property type="entry name" value="Acyl-CoA N-acyltransferases (Nat)"/>
    <property type="match status" value="1"/>
</dbReference>
<dbReference type="STRING" id="1302689.RG47T_4843"/>
<dbReference type="InterPro" id="IPR000182">
    <property type="entry name" value="GNAT_dom"/>
</dbReference>
<dbReference type="InterPro" id="IPR016181">
    <property type="entry name" value="Acyl_CoA_acyltransferase"/>
</dbReference>
<reference evidence="2 3" key="1">
    <citation type="submission" date="2016-11" db="EMBL/GenBank/DDBJ databases">
        <title>Whole Genome Sequencing of Mucilaginibacter polytrichastri RG4-7(T) isolated from the moss sample.</title>
        <authorList>
            <person name="Li Y."/>
        </authorList>
    </citation>
    <scope>NUCLEOTIDE SEQUENCE [LARGE SCALE GENOMIC DNA]</scope>
    <source>
        <strain evidence="2 3">RG4-7</strain>
    </source>
</reference>
<dbReference type="CDD" id="cd04301">
    <property type="entry name" value="NAT_SF"/>
    <property type="match status" value="1"/>
</dbReference>
<organism evidence="2 3">
    <name type="scientific">Mucilaginibacter polytrichastri</name>
    <dbReference type="NCBI Taxonomy" id="1302689"/>
    <lineage>
        <taxon>Bacteria</taxon>
        <taxon>Pseudomonadati</taxon>
        <taxon>Bacteroidota</taxon>
        <taxon>Sphingobacteriia</taxon>
        <taxon>Sphingobacteriales</taxon>
        <taxon>Sphingobacteriaceae</taxon>
        <taxon>Mucilaginibacter</taxon>
    </lineage>
</organism>
<dbReference type="AlphaFoldDB" id="A0A1Q6A5S5"/>
<dbReference type="PROSITE" id="PS51186">
    <property type="entry name" value="GNAT"/>
    <property type="match status" value="1"/>
</dbReference>
<feature type="domain" description="N-acetyltransferase" evidence="1">
    <location>
        <begin position="5"/>
        <end position="162"/>
    </location>
</feature>